<keyword evidence="2" id="KW-1185">Reference proteome</keyword>
<dbReference type="OrthoDB" id="7402425at2"/>
<comment type="caution">
    <text evidence="1">The sequence shown here is derived from an EMBL/GenBank/DDBJ whole genome shotgun (WGS) entry which is preliminary data.</text>
</comment>
<evidence type="ECO:0000313" key="1">
    <source>
        <dbReference type="EMBL" id="MXO76172.1"/>
    </source>
</evidence>
<protein>
    <submittedName>
        <fullName evidence="1">Uncharacterized protein</fullName>
    </submittedName>
</protein>
<organism evidence="1 2">
    <name type="scientific">Tsuneonella aeria</name>
    <dbReference type="NCBI Taxonomy" id="1837929"/>
    <lineage>
        <taxon>Bacteria</taxon>
        <taxon>Pseudomonadati</taxon>
        <taxon>Pseudomonadota</taxon>
        <taxon>Alphaproteobacteria</taxon>
        <taxon>Sphingomonadales</taxon>
        <taxon>Erythrobacteraceae</taxon>
        <taxon>Tsuneonella</taxon>
    </lineage>
</organism>
<dbReference type="EMBL" id="WTZA01000002">
    <property type="protein sequence ID" value="MXO76172.1"/>
    <property type="molecule type" value="Genomic_DNA"/>
</dbReference>
<evidence type="ECO:0000313" key="2">
    <source>
        <dbReference type="Proteomes" id="UP000439522"/>
    </source>
</evidence>
<gene>
    <name evidence="1" type="ORF">GRI40_13215</name>
</gene>
<name>A0A6I4TFS8_9SPHN</name>
<dbReference type="AlphaFoldDB" id="A0A6I4TFS8"/>
<dbReference type="Proteomes" id="UP000439522">
    <property type="component" value="Unassembled WGS sequence"/>
</dbReference>
<dbReference type="RefSeq" id="WP_160611976.1">
    <property type="nucleotide sequence ID" value="NZ_WTZA01000002.1"/>
</dbReference>
<proteinExistence type="predicted"/>
<sequence length="225" mass="24890">MASFDAIVLRDGCFFIDEYGDDDPLVLFPFEAGVWRDEQGHVAFRPRVATDTRRFGRVGTRLQLGSRGEISDPPAELISACGNHRVAAVTSLDQAAGYGNDWFAVREYRDREGISSAEAMRRANECLLAQEQTMADNRLRGGREHPTQCAKLFGIWGNPVNPPPPSPPPLLPGMQTQSATEPLFPPSPPKKLVPARNGVCRFEERNPAERPGELIATNRDSNMIF</sequence>
<accession>A0A6I4TFS8</accession>
<reference evidence="1 2" key="1">
    <citation type="submission" date="2019-12" db="EMBL/GenBank/DDBJ databases">
        <title>Genomic-based taxomic classification of the family Erythrobacteraceae.</title>
        <authorList>
            <person name="Xu L."/>
        </authorList>
    </citation>
    <scope>NUCLEOTIDE SEQUENCE [LARGE SCALE GENOMIC DNA]</scope>
    <source>
        <strain evidence="1 2">100921-2</strain>
    </source>
</reference>